<dbReference type="Gene3D" id="1.20.120.530">
    <property type="entry name" value="GntR ligand-binding domain-like"/>
    <property type="match status" value="1"/>
</dbReference>
<proteinExistence type="predicted"/>
<feature type="compositionally biased region" description="Basic and acidic residues" evidence="4">
    <location>
        <begin position="33"/>
        <end position="44"/>
    </location>
</feature>
<keyword evidence="2" id="KW-0238">DNA-binding</keyword>
<accession>A0ABW1FQD2</accession>
<dbReference type="CDD" id="cd07377">
    <property type="entry name" value="WHTH_GntR"/>
    <property type="match status" value="1"/>
</dbReference>
<dbReference type="EMBL" id="JBHSPW010000013">
    <property type="protein sequence ID" value="MFC5896144.1"/>
    <property type="molecule type" value="Genomic_DNA"/>
</dbReference>
<dbReference type="InterPro" id="IPR036390">
    <property type="entry name" value="WH_DNA-bd_sf"/>
</dbReference>
<dbReference type="Pfam" id="PF07729">
    <property type="entry name" value="FCD"/>
    <property type="match status" value="1"/>
</dbReference>
<comment type="caution">
    <text evidence="6">The sequence shown here is derived from an EMBL/GenBank/DDBJ whole genome shotgun (WGS) entry which is preliminary data.</text>
</comment>
<evidence type="ECO:0000256" key="2">
    <source>
        <dbReference type="ARBA" id="ARBA00023125"/>
    </source>
</evidence>
<dbReference type="SUPFAM" id="SSF48008">
    <property type="entry name" value="GntR ligand-binding domain-like"/>
    <property type="match status" value="1"/>
</dbReference>
<evidence type="ECO:0000256" key="3">
    <source>
        <dbReference type="ARBA" id="ARBA00023163"/>
    </source>
</evidence>
<organism evidence="6 7">
    <name type="scientific">Streptomyces ramulosus</name>
    <dbReference type="NCBI Taxonomy" id="47762"/>
    <lineage>
        <taxon>Bacteria</taxon>
        <taxon>Bacillati</taxon>
        <taxon>Actinomycetota</taxon>
        <taxon>Actinomycetes</taxon>
        <taxon>Kitasatosporales</taxon>
        <taxon>Streptomycetaceae</taxon>
        <taxon>Streptomyces</taxon>
    </lineage>
</organism>
<dbReference type="RefSeq" id="WP_345085752.1">
    <property type="nucleotide sequence ID" value="NZ_BAAAWG010000009.1"/>
</dbReference>
<dbReference type="Pfam" id="PF00392">
    <property type="entry name" value="GntR"/>
    <property type="match status" value="1"/>
</dbReference>
<sequence length="277" mass="29097">MEQATADHGPAARPRVPAQAGPAADRSGSAADRTGRAADGEERAAPGAVAAGLRPGSGPRPESVPPLVRPRRHSVRAQILAALRQSLLAGELTPGEVYSAPALAGRYGVSATPVREAMQQLAGEGAVEVVPNRGFRVAEHSVRDLAEVAEVRAMLEIPAVVRLAGAVECPERWEGLRELAADGVAAAARGDRAGYAEADRAFHHALMSLTGNRRLAAVVDDLLRRARRPAGGPRPRPAELQADAAQHLALVDALAAGEPERAERLARDHLSLARHRF</sequence>
<evidence type="ECO:0000313" key="7">
    <source>
        <dbReference type="Proteomes" id="UP001596241"/>
    </source>
</evidence>
<reference evidence="7" key="1">
    <citation type="journal article" date="2019" name="Int. J. Syst. Evol. Microbiol.">
        <title>The Global Catalogue of Microorganisms (GCM) 10K type strain sequencing project: providing services to taxonomists for standard genome sequencing and annotation.</title>
        <authorList>
            <consortium name="The Broad Institute Genomics Platform"/>
            <consortium name="The Broad Institute Genome Sequencing Center for Infectious Disease"/>
            <person name="Wu L."/>
            <person name="Ma J."/>
        </authorList>
    </citation>
    <scope>NUCLEOTIDE SEQUENCE [LARGE SCALE GENOMIC DNA]</scope>
    <source>
        <strain evidence="7">CGMCC 1.15809</strain>
    </source>
</reference>
<evidence type="ECO:0000256" key="4">
    <source>
        <dbReference type="SAM" id="MobiDB-lite"/>
    </source>
</evidence>
<feature type="region of interest" description="Disordered" evidence="4">
    <location>
        <begin position="1"/>
        <end position="69"/>
    </location>
</feature>
<feature type="domain" description="HTH gntR-type" evidence="5">
    <location>
        <begin position="73"/>
        <end position="140"/>
    </location>
</feature>
<dbReference type="InterPro" id="IPR008920">
    <property type="entry name" value="TF_FadR/GntR_C"/>
</dbReference>
<dbReference type="InterPro" id="IPR011711">
    <property type="entry name" value="GntR_C"/>
</dbReference>
<evidence type="ECO:0000313" key="6">
    <source>
        <dbReference type="EMBL" id="MFC5896144.1"/>
    </source>
</evidence>
<dbReference type="Proteomes" id="UP001596241">
    <property type="component" value="Unassembled WGS sequence"/>
</dbReference>
<dbReference type="InterPro" id="IPR036388">
    <property type="entry name" value="WH-like_DNA-bd_sf"/>
</dbReference>
<name>A0ABW1FQD2_9ACTN</name>
<dbReference type="PANTHER" id="PTHR43537:SF45">
    <property type="entry name" value="GNTR FAMILY REGULATORY PROTEIN"/>
    <property type="match status" value="1"/>
</dbReference>
<evidence type="ECO:0000259" key="5">
    <source>
        <dbReference type="PROSITE" id="PS50949"/>
    </source>
</evidence>
<dbReference type="PROSITE" id="PS50949">
    <property type="entry name" value="HTH_GNTR"/>
    <property type="match status" value="1"/>
</dbReference>
<keyword evidence="3" id="KW-0804">Transcription</keyword>
<dbReference type="SMART" id="SM00345">
    <property type="entry name" value="HTH_GNTR"/>
    <property type="match status" value="1"/>
</dbReference>
<dbReference type="SMART" id="SM00895">
    <property type="entry name" value="FCD"/>
    <property type="match status" value="1"/>
</dbReference>
<evidence type="ECO:0000256" key="1">
    <source>
        <dbReference type="ARBA" id="ARBA00023015"/>
    </source>
</evidence>
<keyword evidence="1" id="KW-0805">Transcription regulation</keyword>
<dbReference type="InterPro" id="IPR000524">
    <property type="entry name" value="Tscrpt_reg_HTH_GntR"/>
</dbReference>
<dbReference type="PANTHER" id="PTHR43537">
    <property type="entry name" value="TRANSCRIPTIONAL REGULATOR, GNTR FAMILY"/>
    <property type="match status" value="1"/>
</dbReference>
<dbReference type="Gene3D" id="1.10.10.10">
    <property type="entry name" value="Winged helix-like DNA-binding domain superfamily/Winged helix DNA-binding domain"/>
    <property type="match status" value="1"/>
</dbReference>
<gene>
    <name evidence="6" type="ORF">ACFP3M_25445</name>
</gene>
<keyword evidence="7" id="KW-1185">Reference proteome</keyword>
<protein>
    <submittedName>
        <fullName evidence="6">GntR family transcriptional regulator</fullName>
    </submittedName>
</protein>
<dbReference type="SUPFAM" id="SSF46785">
    <property type="entry name" value="Winged helix' DNA-binding domain"/>
    <property type="match status" value="1"/>
</dbReference>